<proteinExistence type="predicted"/>
<protein>
    <submittedName>
        <fullName evidence="1">Uncharacterized protein</fullName>
    </submittedName>
</protein>
<evidence type="ECO:0000313" key="1">
    <source>
        <dbReference type="EMBL" id="KAK7494237.1"/>
    </source>
</evidence>
<dbReference type="PROSITE" id="PS51257">
    <property type="entry name" value="PROKAR_LIPOPROTEIN"/>
    <property type="match status" value="1"/>
</dbReference>
<dbReference type="Proteomes" id="UP001519460">
    <property type="component" value="Unassembled WGS sequence"/>
</dbReference>
<evidence type="ECO:0000313" key="2">
    <source>
        <dbReference type="Proteomes" id="UP001519460"/>
    </source>
</evidence>
<gene>
    <name evidence="1" type="ORF">BaRGS_00014519</name>
</gene>
<sequence>MFTVPRGRRLDLVTIAPSRIHFGCYQLNIALGGACSHPFCRLLPDRPSIILKKRSKRLSYPWCLSPLPIQRQRRSAVLKVRGTYPSENRKRASCRLQWKTSGSEWQVLIGV</sequence>
<feature type="non-terminal residue" evidence="1">
    <location>
        <position position="111"/>
    </location>
</feature>
<keyword evidence="2" id="KW-1185">Reference proteome</keyword>
<organism evidence="1 2">
    <name type="scientific">Batillaria attramentaria</name>
    <dbReference type="NCBI Taxonomy" id="370345"/>
    <lineage>
        <taxon>Eukaryota</taxon>
        <taxon>Metazoa</taxon>
        <taxon>Spiralia</taxon>
        <taxon>Lophotrochozoa</taxon>
        <taxon>Mollusca</taxon>
        <taxon>Gastropoda</taxon>
        <taxon>Caenogastropoda</taxon>
        <taxon>Sorbeoconcha</taxon>
        <taxon>Cerithioidea</taxon>
        <taxon>Batillariidae</taxon>
        <taxon>Batillaria</taxon>
    </lineage>
</organism>
<reference evidence="1 2" key="1">
    <citation type="journal article" date="2023" name="Sci. Data">
        <title>Genome assembly of the Korean intertidal mud-creeper Batillaria attramentaria.</title>
        <authorList>
            <person name="Patra A.K."/>
            <person name="Ho P.T."/>
            <person name="Jun S."/>
            <person name="Lee S.J."/>
            <person name="Kim Y."/>
            <person name="Won Y.J."/>
        </authorList>
    </citation>
    <scope>NUCLEOTIDE SEQUENCE [LARGE SCALE GENOMIC DNA]</scope>
    <source>
        <strain evidence="1">Wonlab-2016</strain>
    </source>
</reference>
<name>A0ABD0L4A3_9CAEN</name>
<accession>A0ABD0L4A3</accession>
<comment type="caution">
    <text evidence="1">The sequence shown here is derived from an EMBL/GenBank/DDBJ whole genome shotgun (WGS) entry which is preliminary data.</text>
</comment>
<dbReference type="EMBL" id="JACVVK020000085">
    <property type="protein sequence ID" value="KAK7494237.1"/>
    <property type="molecule type" value="Genomic_DNA"/>
</dbReference>
<dbReference type="AlphaFoldDB" id="A0ABD0L4A3"/>